<feature type="region of interest" description="Disordered" evidence="1">
    <location>
        <begin position="184"/>
        <end position="203"/>
    </location>
</feature>
<sequence length="711" mass="70765">MVLAGLPGAITGLAGARSRTSIAPAPSAATAPGHRLAGITGPRIGAGLVRRRFTAPAGQTGQTSRTLGPATPERGPAGGFTGSAPAIGTIRRSLAPTPTTGAAPGASAGPMVLAGLPSAITGLAGARPRTSIAPAPSAAAASGDRFTATATGNRMPAPLIRRHLTRPLGGSAQTSGEITREITATSSTVGAGTPARTGQLRGDGSAISGTIGAGIPARAGQFRGDVLGGAGGAAELRRTMAAAHRSAAPLAVTGLPSALTGVVGAHAGPTTIAPAPSAATSGHHRLAGTTGSRMSAGLLRRRETAGAWPAAAPARRGPARGPVAAQVGADRRAVPAAAGHRSAPPVRRTVRTGASPAAASAPAASSRATFTPATFTPAAFTPAAFTPASAGPTATALAAYQVPHSLQSLIPTGSAAYRLPSIGSARTIDAARTAAAPGPGAVGPRTAATRSTVPAPGATTRLRRSPVSGAAPSTGAPLQATAASLRRRDAHPGHPARESVERTLGLLLRQAIPPATGITPAAETTIRRMPPSPPVGTPRLGTHRQNPPARGPEVPASADPSWSFAGSGRPDRSASDLRIGSRNRPGGSVTLAGPAVPPDTRPVADRRNSLLDLVPPSLFDRARAGLATASGLAGGAVEPSPVSPSGFAPTSSEVSRMSQPADETVPRRQPIAEALTAREWDELVDVIVDRLEDRVLDELARRGRRFTPGVF</sequence>
<feature type="compositionally biased region" description="Low complexity" evidence="1">
    <location>
        <begin position="305"/>
        <end position="325"/>
    </location>
</feature>
<feature type="compositionally biased region" description="Basic and acidic residues" evidence="1">
    <location>
        <begin position="486"/>
        <end position="499"/>
    </location>
</feature>
<evidence type="ECO:0000256" key="1">
    <source>
        <dbReference type="SAM" id="MobiDB-lite"/>
    </source>
</evidence>
<name>C8XBJ9_NAKMY</name>
<feature type="region of interest" description="Disordered" evidence="1">
    <location>
        <begin position="273"/>
        <end position="363"/>
    </location>
</feature>
<proteinExistence type="predicted"/>
<feature type="compositionally biased region" description="Low complexity" evidence="1">
    <location>
        <begin position="511"/>
        <end position="524"/>
    </location>
</feature>
<feature type="compositionally biased region" description="Polar residues" evidence="1">
    <location>
        <begin position="648"/>
        <end position="658"/>
    </location>
</feature>
<reference evidence="2 3" key="2">
    <citation type="journal article" date="2010" name="Stand. Genomic Sci.">
        <title>Complete genome sequence of Nakamurella multipartita type strain (Y-104).</title>
        <authorList>
            <person name="Tice H."/>
            <person name="Mayilraj S."/>
            <person name="Sims D."/>
            <person name="Lapidus A."/>
            <person name="Nolan M."/>
            <person name="Lucas S."/>
            <person name="Glavina Del Rio T."/>
            <person name="Copeland A."/>
            <person name="Cheng J.F."/>
            <person name="Meincke L."/>
            <person name="Bruce D."/>
            <person name="Goodwin L."/>
            <person name="Pitluck S."/>
            <person name="Ivanova N."/>
            <person name="Mavromatis K."/>
            <person name="Ovchinnikova G."/>
            <person name="Pati A."/>
            <person name="Chen A."/>
            <person name="Palaniappan K."/>
            <person name="Land M."/>
            <person name="Hauser L."/>
            <person name="Chang Y.J."/>
            <person name="Jeffries C.D."/>
            <person name="Detter J.C."/>
            <person name="Brettin T."/>
            <person name="Rohde M."/>
            <person name="Goker M."/>
            <person name="Bristow J."/>
            <person name="Eisen J.A."/>
            <person name="Markowitz V."/>
            <person name="Hugenholtz P."/>
            <person name="Kyrpides N.C."/>
            <person name="Klenk H.P."/>
            <person name="Chen F."/>
        </authorList>
    </citation>
    <scope>NUCLEOTIDE SEQUENCE [LARGE SCALE GENOMIC DNA]</scope>
    <source>
        <strain evidence="3">ATCC 700099 / DSM 44233 / CIP 104796 / JCM 9543 / NBRC 105858 / Y-104</strain>
    </source>
</reference>
<dbReference type="RefSeq" id="WP_015746375.1">
    <property type="nucleotide sequence ID" value="NC_013235.1"/>
</dbReference>
<feature type="region of interest" description="Disordered" evidence="1">
    <location>
        <begin position="132"/>
        <end position="155"/>
    </location>
</feature>
<dbReference type="STRING" id="479431.Namu_1053"/>
<dbReference type="HOGENOM" id="CLU_388219_0_0_11"/>
<dbReference type="KEGG" id="nml:Namu_1053"/>
<feature type="region of interest" description="Disordered" evidence="1">
    <location>
        <begin position="633"/>
        <end position="668"/>
    </location>
</feature>
<dbReference type="EMBL" id="CP001737">
    <property type="protein sequence ID" value="ACV77461.1"/>
    <property type="molecule type" value="Genomic_DNA"/>
</dbReference>
<evidence type="ECO:0000313" key="2">
    <source>
        <dbReference type="EMBL" id="ACV77461.1"/>
    </source>
</evidence>
<evidence type="ECO:0000313" key="3">
    <source>
        <dbReference type="Proteomes" id="UP000002218"/>
    </source>
</evidence>
<protein>
    <submittedName>
        <fullName evidence="2">Uncharacterized protein</fullName>
    </submittedName>
</protein>
<feature type="compositionally biased region" description="Low complexity" evidence="1">
    <location>
        <begin position="133"/>
        <end position="142"/>
    </location>
</feature>
<dbReference type="OrthoDB" id="5198840at2"/>
<dbReference type="InParanoid" id="C8XBJ9"/>
<dbReference type="Proteomes" id="UP000002218">
    <property type="component" value="Chromosome"/>
</dbReference>
<gene>
    <name evidence="2" type="ordered locus">Namu_1053</name>
</gene>
<feature type="region of interest" description="Disordered" evidence="1">
    <location>
        <begin position="435"/>
        <end position="499"/>
    </location>
</feature>
<feature type="compositionally biased region" description="Polar residues" evidence="1">
    <location>
        <begin position="57"/>
        <end position="66"/>
    </location>
</feature>
<feature type="region of interest" description="Disordered" evidence="1">
    <location>
        <begin position="511"/>
        <end position="604"/>
    </location>
</feature>
<feature type="compositionally biased region" description="Low complexity" evidence="1">
    <location>
        <begin position="435"/>
        <end position="448"/>
    </location>
</feature>
<reference evidence="3" key="1">
    <citation type="submission" date="2009-09" db="EMBL/GenBank/DDBJ databases">
        <title>The complete genome of Nakamurella multipartita DSM 44233.</title>
        <authorList>
            <consortium name="US DOE Joint Genome Institute (JGI-PGF)"/>
            <person name="Lucas S."/>
            <person name="Copeland A."/>
            <person name="Lapidus A."/>
            <person name="Glavina del Rio T."/>
            <person name="Dalin E."/>
            <person name="Tice H."/>
            <person name="Bruce D."/>
            <person name="Goodwin L."/>
            <person name="Pitluck S."/>
            <person name="Kyrpides N."/>
            <person name="Mavromatis K."/>
            <person name="Ivanova N."/>
            <person name="Ovchinnikova G."/>
            <person name="Sims D."/>
            <person name="Meincke L."/>
            <person name="Brettin T."/>
            <person name="Detter J.C."/>
            <person name="Han C."/>
            <person name="Larimer F."/>
            <person name="Land M."/>
            <person name="Hauser L."/>
            <person name="Markowitz V."/>
            <person name="Cheng J.-F."/>
            <person name="Hugenholtz P."/>
            <person name="Woyke T."/>
            <person name="Wu D."/>
            <person name="Klenk H.-P."/>
            <person name="Eisen J.A."/>
        </authorList>
    </citation>
    <scope>NUCLEOTIDE SEQUENCE [LARGE SCALE GENOMIC DNA]</scope>
    <source>
        <strain evidence="3">ATCC 700099 / DSM 44233 / CIP 104796 / JCM 9543 / NBRC 105858 / Y-104</strain>
    </source>
</reference>
<dbReference type="AlphaFoldDB" id="C8XBJ9"/>
<organism evidence="2 3">
    <name type="scientific">Nakamurella multipartita (strain ATCC 700099 / DSM 44233 / CIP 104796 / JCM 9543 / NBRC 105858 / Y-104)</name>
    <name type="common">Microsphaera multipartita</name>
    <dbReference type="NCBI Taxonomy" id="479431"/>
    <lineage>
        <taxon>Bacteria</taxon>
        <taxon>Bacillati</taxon>
        <taxon>Actinomycetota</taxon>
        <taxon>Actinomycetes</taxon>
        <taxon>Nakamurellales</taxon>
        <taxon>Nakamurellaceae</taxon>
        <taxon>Nakamurella</taxon>
    </lineage>
</organism>
<feature type="region of interest" description="Disordered" evidence="1">
    <location>
        <begin position="55"/>
        <end position="85"/>
    </location>
</feature>
<feature type="compositionally biased region" description="Low complexity" evidence="1">
    <location>
        <begin position="352"/>
        <end position="363"/>
    </location>
</feature>
<accession>C8XBJ9</accession>
<keyword evidence="3" id="KW-1185">Reference proteome</keyword>